<dbReference type="AlphaFoldDB" id="X1TNM1"/>
<organism evidence="1">
    <name type="scientific">marine sediment metagenome</name>
    <dbReference type="NCBI Taxonomy" id="412755"/>
    <lineage>
        <taxon>unclassified sequences</taxon>
        <taxon>metagenomes</taxon>
        <taxon>ecological metagenomes</taxon>
    </lineage>
</organism>
<dbReference type="PANTHER" id="PTHR46191">
    <property type="match status" value="1"/>
</dbReference>
<dbReference type="Pfam" id="PF13419">
    <property type="entry name" value="HAD_2"/>
    <property type="match status" value="1"/>
</dbReference>
<dbReference type="InterPro" id="IPR006439">
    <property type="entry name" value="HAD-SF_hydro_IA"/>
</dbReference>
<accession>X1TNM1</accession>
<dbReference type="InterPro" id="IPR023214">
    <property type="entry name" value="HAD_sf"/>
</dbReference>
<proteinExistence type="predicted"/>
<sequence>DDVMPALTDLKGKGLILGLISNVERDVLRLVDKLGLTPLLQVVMTSQDVGFNKPQPEIFHEALRQAGVQASEAIYVGDQYQIDVVGANKAGMKGVLLDRGDYLEETADCPRIQSLTQVTEHLSQ</sequence>
<dbReference type="SUPFAM" id="SSF56784">
    <property type="entry name" value="HAD-like"/>
    <property type="match status" value="1"/>
</dbReference>
<dbReference type="InterPro" id="IPR051828">
    <property type="entry name" value="HAD-like_hydrolase_domain"/>
</dbReference>
<dbReference type="InterPro" id="IPR036412">
    <property type="entry name" value="HAD-like_sf"/>
</dbReference>
<dbReference type="EMBL" id="BARW01009531">
    <property type="protein sequence ID" value="GAI81634.1"/>
    <property type="molecule type" value="Genomic_DNA"/>
</dbReference>
<dbReference type="InterPro" id="IPR041492">
    <property type="entry name" value="HAD_2"/>
</dbReference>
<dbReference type="PANTHER" id="PTHR46191:SF2">
    <property type="entry name" value="HALOACID DEHALOGENASE-LIKE HYDROLASE DOMAIN-CONTAINING PROTEIN 3"/>
    <property type="match status" value="1"/>
</dbReference>
<protein>
    <recommendedName>
        <fullName evidence="2">HAD family hydrolase</fullName>
    </recommendedName>
</protein>
<dbReference type="Gene3D" id="3.40.50.1000">
    <property type="entry name" value="HAD superfamily/HAD-like"/>
    <property type="match status" value="1"/>
</dbReference>
<gene>
    <name evidence="1" type="ORF">S12H4_19135</name>
</gene>
<reference evidence="1" key="1">
    <citation type="journal article" date="2014" name="Front. Microbiol.">
        <title>High frequency of phylogenetically diverse reductive dehalogenase-homologous genes in deep subseafloor sedimentary metagenomes.</title>
        <authorList>
            <person name="Kawai M."/>
            <person name="Futagami T."/>
            <person name="Toyoda A."/>
            <person name="Takaki Y."/>
            <person name="Nishi S."/>
            <person name="Hori S."/>
            <person name="Arai W."/>
            <person name="Tsubouchi T."/>
            <person name="Morono Y."/>
            <person name="Uchiyama I."/>
            <person name="Ito T."/>
            <person name="Fujiyama A."/>
            <person name="Inagaki F."/>
            <person name="Takami H."/>
        </authorList>
    </citation>
    <scope>NUCLEOTIDE SEQUENCE</scope>
    <source>
        <strain evidence="1">Expedition CK06-06</strain>
    </source>
</reference>
<dbReference type="NCBIfam" id="TIGR01509">
    <property type="entry name" value="HAD-SF-IA-v3"/>
    <property type="match status" value="1"/>
</dbReference>
<comment type="caution">
    <text evidence="1">The sequence shown here is derived from an EMBL/GenBank/DDBJ whole genome shotgun (WGS) entry which is preliminary data.</text>
</comment>
<feature type="non-terminal residue" evidence="1">
    <location>
        <position position="1"/>
    </location>
</feature>
<evidence type="ECO:0000313" key="1">
    <source>
        <dbReference type="EMBL" id="GAI81634.1"/>
    </source>
</evidence>
<name>X1TNM1_9ZZZZ</name>
<evidence type="ECO:0008006" key="2">
    <source>
        <dbReference type="Google" id="ProtNLM"/>
    </source>
</evidence>
<dbReference type="NCBIfam" id="TIGR01549">
    <property type="entry name" value="HAD-SF-IA-v1"/>
    <property type="match status" value="1"/>
</dbReference>